<dbReference type="SUPFAM" id="SSF81273">
    <property type="entry name" value="H-NS histone-like proteins"/>
    <property type="match status" value="1"/>
</dbReference>
<evidence type="ECO:0000256" key="4">
    <source>
        <dbReference type="ARBA" id="ARBA00023125"/>
    </source>
</evidence>
<accession>A0A0N8K7U8</accession>
<gene>
    <name evidence="8" type="primary">hns</name>
    <name evidence="7" type="ORF">Ga0058931_0897</name>
    <name evidence="8" type="ORF">HLUCCA05_10100</name>
</gene>
<dbReference type="STRING" id="1666912.Ga0058931_0897"/>
<dbReference type="GO" id="GO:0005829">
    <property type="term" value="C:cytosol"/>
    <property type="evidence" value="ECO:0007669"/>
    <property type="project" value="TreeGrafter"/>
</dbReference>
<dbReference type="InterPro" id="IPR027444">
    <property type="entry name" value="H-NS_C_dom"/>
</dbReference>
<dbReference type="GO" id="GO:0000976">
    <property type="term" value="F:transcription cis-regulatory region binding"/>
    <property type="evidence" value="ECO:0007669"/>
    <property type="project" value="TreeGrafter"/>
</dbReference>
<dbReference type="Gene3D" id="4.10.430.10">
    <property type="entry name" value="Histone-like protein H-NS, C-terminal domain"/>
    <property type="match status" value="1"/>
</dbReference>
<name>A0A0N8K7U8_9RHOB</name>
<comment type="similarity">
    <text evidence="2">Belongs to the histone-like protein H-NS family.</text>
</comment>
<reference evidence="8 9" key="1">
    <citation type="submission" date="2015-09" db="EMBL/GenBank/DDBJ databases">
        <title>Identification and resolution of microdiversity through metagenomic sequencing of parallel consortia.</title>
        <authorList>
            <person name="Nelson W.C."/>
            <person name="Romine M.F."/>
            <person name="Lindemann S.R."/>
        </authorList>
    </citation>
    <scope>NUCLEOTIDE SEQUENCE [LARGE SCALE GENOMIC DNA]</scope>
    <source>
        <strain evidence="8">HL-91</strain>
    </source>
</reference>
<dbReference type="SMART" id="SM00528">
    <property type="entry name" value="HNS"/>
    <property type="match status" value="1"/>
</dbReference>
<dbReference type="RefSeq" id="WP_072245249.1">
    <property type="nucleotide sequence ID" value="NZ_FBYC01000004.1"/>
</dbReference>
<evidence type="ECO:0000256" key="5">
    <source>
        <dbReference type="SAM" id="MobiDB-lite"/>
    </source>
</evidence>
<evidence type="ECO:0000313" key="9">
    <source>
        <dbReference type="Proteomes" id="UP000050413"/>
    </source>
</evidence>
<evidence type="ECO:0000256" key="1">
    <source>
        <dbReference type="ARBA" id="ARBA00004453"/>
    </source>
</evidence>
<dbReference type="AlphaFoldDB" id="A0A0N8K7U8"/>
<dbReference type="Proteomes" id="UP000050413">
    <property type="component" value="Unassembled WGS sequence"/>
</dbReference>
<keyword evidence="4 8" id="KW-0238">DNA-binding</keyword>
<sequence length="103" mass="11342">MVDLDTLSLSELKKLQKDVAKAIDTFEERELKAAAAEAEAVLRERGFSLAQVMQMGMTKPRAKVAPKYANPADPSQTWTGRGRKPRWVVDALAAGKTLTDLEI</sequence>
<evidence type="ECO:0000256" key="2">
    <source>
        <dbReference type="ARBA" id="ARBA00010610"/>
    </source>
</evidence>
<protein>
    <submittedName>
        <fullName evidence="8">DNA-binding protein H-NS</fullName>
    </submittedName>
</protein>
<dbReference type="GO" id="GO:0001217">
    <property type="term" value="F:DNA-binding transcription repressor activity"/>
    <property type="evidence" value="ECO:0007669"/>
    <property type="project" value="TreeGrafter"/>
</dbReference>
<reference evidence="7 10" key="2">
    <citation type="submission" date="2016-01" db="EMBL/GenBank/DDBJ databases">
        <authorList>
            <person name="Varghese N."/>
        </authorList>
    </citation>
    <scope>NUCLEOTIDE SEQUENCE [LARGE SCALE GENOMIC DNA]</scope>
    <source>
        <strain evidence="7 10">HL-91</strain>
    </source>
</reference>
<comment type="caution">
    <text evidence="8">The sequence shown here is derived from an EMBL/GenBank/DDBJ whole genome shotgun (WGS) entry which is preliminary data.</text>
</comment>
<evidence type="ECO:0000256" key="3">
    <source>
        <dbReference type="ARBA" id="ARBA00022490"/>
    </source>
</evidence>
<evidence type="ECO:0000313" key="8">
    <source>
        <dbReference type="EMBL" id="KPP92737.1"/>
    </source>
</evidence>
<dbReference type="GO" id="GO:0003680">
    <property type="term" value="F:minor groove of adenine-thymine-rich DNA binding"/>
    <property type="evidence" value="ECO:0007669"/>
    <property type="project" value="TreeGrafter"/>
</dbReference>
<organism evidence="8 9">
    <name type="scientific">Roseibaca calidilacus</name>
    <dbReference type="NCBI Taxonomy" id="1666912"/>
    <lineage>
        <taxon>Bacteria</taxon>
        <taxon>Pseudomonadati</taxon>
        <taxon>Pseudomonadota</taxon>
        <taxon>Alphaproteobacteria</taxon>
        <taxon>Rhodobacterales</taxon>
        <taxon>Paracoccaceae</taxon>
        <taxon>Roseinatronobacter</taxon>
    </lineage>
</organism>
<dbReference type="EMBL" id="FBYC01000004">
    <property type="protein sequence ID" value="CUX80190.1"/>
    <property type="molecule type" value="Genomic_DNA"/>
</dbReference>
<dbReference type="OrthoDB" id="5297879at2"/>
<evidence type="ECO:0000259" key="6">
    <source>
        <dbReference type="SMART" id="SM00528"/>
    </source>
</evidence>
<evidence type="ECO:0000313" key="10">
    <source>
        <dbReference type="Proteomes" id="UP000182045"/>
    </source>
</evidence>
<keyword evidence="10" id="KW-1185">Reference proteome</keyword>
<evidence type="ECO:0000313" key="7">
    <source>
        <dbReference type="EMBL" id="CUX80190.1"/>
    </source>
</evidence>
<dbReference type="PANTHER" id="PTHR38097:SF2">
    <property type="entry name" value="DNA-BINDING PROTEIN STPA"/>
    <property type="match status" value="1"/>
</dbReference>
<dbReference type="EMBL" id="LJSG01000011">
    <property type="protein sequence ID" value="KPP92737.1"/>
    <property type="molecule type" value="Genomic_DNA"/>
</dbReference>
<feature type="region of interest" description="Disordered" evidence="5">
    <location>
        <begin position="60"/>
        <end position="82"/>
    </location>
</feature>
<dbReference type="PATRIC" id="fig|1666912.4.peg.2201"/>
<feature type="domain" description="DNA-binding protein H-NS-like C-terminal" evidence="6">
    <location>
        <begin position="58"/>
        <end position="103"/>
    </location>
</feature>
<dbReference type="GO" id="GO:0032993">
    <property type="term" value="C:protein-DNA complex"/>
    <property type="evidence" value="ECO:0007669"/>
    <property type="project" value="TreeGrafter"/>
</dbReference>
<dbReference type="GO" id="GO:0009295">
    <property type="term" value="C:nucleoid"/>
    <property type="evidence" value="ECO:0007669"/>
    <property type="project" value="UniProtKB-SubCell"/>
</dbReference>
<dbReference type="Pfam" id="PF00816">
    <property type="entry name" value="Histone_HNS"/>
    <property type="match status" value="1"/>
</dbReference>
<dbReference type="GO" id="GO:0003681">
    <property type="term" value="F:bent DNA binding"/>
    <property type="evidence" value="ECO:0007669"/>
    <property type="project" value="TreeGrafter"/>
</dbReference>
<dbReference type="InterPro" id="IPR037150">
    <property type="entry name" value="H-NS_C_dom_sf"/>
</dbReference>
<dbReference type="Proteomes" id="UP000182045">
    <property type="component" value="Unassembled WGS sequence"/>
</dbReference>
<keyword evidence="3" id="KW-0963">Cytoplasm</keyword>
<comment type="subcellular location">
    <subcellularLocation>
        <location evidence="1">Cytoplasm</location>
        <location evidence="1">Nucleoid</location>
    </subcellularLocation>
</comment>
<dbReference type="PANTHER" id="PTHR38097">
    <property type="match status" value="1"/>
</dbReference>
<proteinExistence type="inferred from homology"/>